<evidence type="ECO:0000313" key="3">
    <source>
        <dbReference type="Proteomes" id="UP000813463"/>
    </source>
</evidence>
<dbReference type="AlphaFoldDB" id="A0A9R0J0B7"/>
<name>A0A9R0J0B7_SPIOL</name>
<feature type="signal peptide" evidence="1">
    <location>
        <begin position="1"/>
        <end position="16"/>
    </location>
</feature>
<dbReference type="KEGG" id="soe:110797842"/>
<evidence type="ECO:0000313" key="4">
    <source>
        <dbReference type="RefSeq" id="XP_021858664.1"/>
    </source>
</evidence>
<dbReference type="PANTHER" id="PTHR45763:SF51">
    <property type="entry name" value="ALPHA_BETA-HYDROLASES SUPERFAMILY PROTEIN"/>
    <property type="match status" value="1"/>
</dbReference>
<dbReference type="Gene3D" id="3.40.50.1820">
    <property type="entry name" value="alpha/beta hydrolase"/>
    <property type="match status" value="1"/>
</dbReference>
<dbReference type="GeneID" id="110797842"/>
<dbReference type="SUPFAM" id="SSF53474">
    <property type="entry name" value="alpha/beta-Hydrolases"/>
    <property type="match status" value="1"/>
</dbReference>
<feature type="domain" description="AB hydrolase-1" evidence="2">
    <location>
        <begin position="69"/>
        <end position="325"/>
    </location>
</feature>
<dbReference type="RefSeq" id="XP_021858664.1">
    <property type="nucleotide sequence ID" value="XM_022002972.2"/>
</dbReference>
<sequence length="346" mass="38954">MWIAAVITFLVAGVIHQMVKPPPSRRCGSVNGPPVTSPRVRLSDGRYLAYKVRGAAKENAKHKVIINSGFSASKETYIPVSDEWLQKLSIFLVTFDRPGYAESDPNPNRSPKNDALDIQELADRLELGPKFYVVGVSMGSYPAWGCLKYIPHRLAGVAFIVPVINYWWPSLPSEICSKAYSKLALKEQWRLRLIHYSPKLAWSVQRWFPFPTIHSILKDNPKAFSESDLAIMKILSDVPAPDKDMIAQQGLYESLYRDTAVAYGSWDFNPLELTSPYPENSSSSVHLWIGREDGIVAPELSHHVAGRLPWIRTHEVPYGGHLFLHDKNVCEMILKSLVLGENPSFE</sequence>
<reference evidence="4" key="2">
    <citation type="submission" date="2025-08" db="UniProtKB">
        <authorList>
            <consortium name="RefSeq"/>
        </authorList>
    </citation>
    <scope>IDENTIFICATION</scope>
    <source>
        <tissue evidence="4">Leaf</tissue>
    </source>
</reference>
<organism evidence="3 4">
    <name type="scientific">Spinacia oleracea</name>
    <name type="common">Spinach</name>
    <dbReference type="NCBI Taxonomy" id="3562"/>
    <lineage>
        <taxon>Eukaryota</taxon>
        <taxon>Viridiplantae</taxon>
        <taxon>Streptophyta</taxon>
        <taxon>Embryophyta</taxon>
        <taxon>Tracheophyta</taxon>
        <taxon>Spermatophyta</taxon>
        <taxon>Magnoliopsida</taxon>
        <taxon>eudicotyledons</taxon>
        <taxon>Gunneridae</taxon>
        <taxon>Pentapetalae</taxon>
        <taxon>Caryophyllales</taxon>
        <taxon>Chenopodiaceae</taxon>
        <taxon>Chenopodioideae</taxon>
        <taxon>Anserineae</taxon>
        <taxon>Spinacia</taxon>
    </lineage>
</organism>
<dbReference type="Proteomes" id="UP000813463">
    <property type="component" value="Chromosome 6"/>
</dbReference>
<evidence type="ECO:0000256" key="1">
    <source>
        <dbReference type="SAM" id="SignalP"/>
    </source>
</evidence>
<proteinExistence type="predicted"/>
<evidence type="ECO:0000259" key="2">
    <source>
        <dbReference type="Pfam" id="PF12697"/>
    </source>
</evidence>
<keyword evidence="3" id="KW-1185">Reference proteome</keyword>
<feature type="chain" id="PRO_5044700922" description="AB hydrolase-1 domain-containing protein" evidence="1">
    <location>
        <begin position="17"/>
        <end position="346"/>
    </location>
</feature>
<dbReference type="PANTHER" id="PTHR45763">
    <property type="entry name" value="HYDROLASE, ALPHA/BETA FOLD FAMILY PROTEIN, EXPRESSED-RELATED"/>
    <property type="match status" value="1"/>
</dbReference>
<dbReference type="InterPro" id="IPR000073">
    <property type="entry name" value="AB_hydrolase_1"/>
</dbReference>
<dbReference type="OrthoDB" id="294702at2759"/>
<dbReference type="FunFam" id="3.40.50.1820:FF:000270">
    <property type="entry name" value="Alpha/beta-Hydrolases superfamily protein"/>
    <property type="match status" value="1"/>
</dbReference>
<keyword evidence="1" id="KW-0732">Signal</keyword>
<gene>
    <name evidence="4" type="primary">LOC110797842</name>
</gene>
<dbReference type="InterPro" id="IPR029058">
    <property type="entry name" value="AB_hydrolase_fold"/>
</dbReference>
<reference evidence="3" key="1">
    <citation type="journal article" date="2021" name="Nat. Commun.">
        <title>Genomic analyses provide insights into spinach domestication and the genetic basis of agronomic traits.</title>
        <authorList>
            <person name="Cai X."/>
            <person name="Sun X."/>
            <person name="Xu C."/>
            <person name="Sun H."/>
            <person name="Wang X."/>
            <person name="Ge C."/>
            <person name="Zhang Z."/>
            <person name="Wang Q."/>
            <person name="Fei Z."/>
            <person name="Jiao C."/>
            <person name="Wang Q."/>
        </authorList>
    </citation>
    <scope>NUCLEOTIDE SEQUENCE [LARGE SCALE GENOMIC DNA]</scope>
    <source>
        <strain evidence="3">cv. Varoflay</strain>
    </source>
</reference>
<protein>
    <recommendedName>
        <fullName evidence="2">AB hydrolase-1 domain-containing protein</fullName>
    </recommendedName>
</protein>
<dbReference type="Pfam" id="PF12697">
    <property type="entry name" value="Abhydrolase_6"/>
    <property type="match status" value="1"/>
</dbReference>
<accession>A0A9R0J0B7</accession>